<protein>
    <submittedName>
        <fullName evidence="2">Uncharacterized protein</fullName>
    </submittedName>
</protein>
<evidence type="ECO:0000256" key="1">
    <source>
        <dbReference type="SAM" id="Coils"/>
    </source>
</evidence>
<reference evidence="2" key="2">
    <citation type="submission" date="2022-01" db="EMBL/GenBank/DDBJ databases">
        <authorList>
            <person name="Yamashiro T."/>
            <person name="Shiraishi A."/>
            <person name="Satake H."/>
            <person name="Nakayama K."/>
        </authorList>
    </citation>
    <scope>NUCLEOTIDE SEQUENCE</scope>
</reference>
<feature type="non-terminal residue" evidence="2">
    <location>
        <position position="1"/>
    </location>
</feature>
<comment type="caution">
    <text evidence="2">The sequence shown here is derived from an EMBL/GenBank/DDBJ whole genome shotgun (WGS) entry which is preliminary data.</text>
</comment>
<dbReference type="EMBL" id="BQNB010016974">
    <property type="protein sequence ID" value="GJT57938.1"/>
    <property type="molecule type" value="Genomic_DNA"/>
</dbReference>
<organism evidence="2 3">
    <name type="scientific">Tanacetum coccineum</name>
    <dbReference type="NCBI Taxonomy" id="301880"/>
    <lineage>
        <taxon>Eukaryota</taxon>
        <taxon>Viridiplantae</taxon>
        <taxon>Streptophyta</taxon>
        <taxon>Embryophyta</taxon>
        <taxon>Tracheophyta</taxon>
        <taxon>Spermatophyta</taxon>
        <taxon>Magnoliopsida</taxon>
        <taxon>eudicotyledons</taxon>
        <taxon>Gunneridae</taxon>
        <taxon>Pentapetalae</taxon>
        <taxon>asterids</taxon>
        <taxon>campanulids</taxon>
        <taxon>Asterales</taxon>
        <taxon>Asteraceae</taxon>
        <taxon>Asteroideae</taxon>
        <taxon>Anthemideae</taxon>
        <taxon>Anthemidinae</taxon>
        <taxon>Tanacetum</taxon>
    </lineage>
</organism>
<keyword evidence="3" id="KW-1185">Reference proteome</keyword>
<sequence>NQSTKDHQVLLRSLRFNIQEQMEDASRNLVVKANKEISRKILELGCPEEEIDNEKRAAIDREVWIDLVGPGGEVLGYGAGVTKSDVTSFNNELRKMRGENYMNSNYVHKLLAQTKSQNSVIESQNRTIASLNKKVEELENTVGGFRDELKLFQTMFQGACGSSDMFFPTQAVSHEGYGKKKKKKKKHSSRKN</sequence>
<evidence type="ECO:0000313" key="3">
    <source>
        <dbReference type="Proteomes" id="UP001151760"/>
    </source>
</evidence>
<keyword evidence="1" id="KW-0175">Coiled coil</keyword>
<feature type="coiled-coil region" evidence="1">
    <location>
        <begin position="121"/>
        <end position="148"/>
    </location>
</feature>
<gene>
    <name evidence="2" type="ORF">Tco_0992992</name>
</gene>
<accession>A0ABQ5F4E1</accession>
<reference evidence="2" key="1">
    <citation type="journal article" date="2022" name="Int. J. Mol. Sci.">
        <title>Draft Genome of Tanacetum Coccineum: Genomic Comparison of Closely Related Tanacetum-Family Plants.</title>
        <authorList>
            <person name="Yamashiro T."/>
            <person name="Shiraishi A."/>
            <person name="Nakayama K."/>
            <person name="Satake H."/>
        </authorList>
    </citation>
    <scope>NUCLEOTIDE SEQUENCE</scope>
</reference>
<name>A0ABQ5F4E1_9ASTR</name>
<dbReference type="Proteomes" id="UP001151760">
    <property type="component" value="Unassembled WGS sequence"/>
</dbReference>
<proteinExistence type="predicted"/>
<evidence type="ECO:0000313" key="2">
    <source>
        <dbReference type="EMBL" id="GJT57938.1"/>
    </source>
</evidence>